<comment type="caution">
    <text evidence="2">The sequence shown here is derived from an EMBL/GenBank/DDBJ whole genome shotgun (WGS) entry which is preliminary data.</text>
</comment>
<dbReference type="EMBL" id="VSRR010021583">
    <property type="protein sequence ID" value="MPC64045.1"/>
    <property type="molecule type" value="Genomic_DNA"/>
</dbReference>
<evidence type="ECO:0000313" key="2">
    <source>
        <dbReference type="EMBL" id="MPC64045.1"/>
    </source>
</evidence>
<dbReference type="Proteomes" id="UP000324222">
    <property type="component" value="Unassembled WGS sequence"/>
</dbReference>
<dbReference type="AlphaFoldDB" id="A0A5B7H2Z6"/>
<organism evidence="2 3">
    <name type="scientific">Portunus trituberculatus</name>
    <name type="common">Swimming crab</name>
    <name type="synonym">Neptunus trituberculatus</name>
    <dbReference type="NCBI Taxonomy" id="210409"/>
    <lineage>
        <taxon>Eukaryota</taxon>
        <taxon>Metazoa</taxon>
        <taxon>Ecdysozoa</taxon>
        <taxon>Arthropoda</taxon>
        <taxon>Crustacea</taxon>
        <taxon>Multicrustacea</taxon>
        <taxon>Malacostraca</taxon>
        <taxon>Eumalacostraca</taxon>
        <taxon>Eucarida</taxon>
        <taxon>Decapoda</taxon>
        <taxon>Pleocyemata</taxon>
        <taxon>Brachyura</taxon>
        <taxon>Eubrachyura</taxon>
        <taxon>Portunoidea</taxon>
        <taxon>Portunidae</taxon>
        <taxon>Portuninae</taxon>
        <taxon>Portunus</taxon>
    </lineage>
</organism>
<reference evidence="2 3" key="1">
    <citation type="submission" date="2019-05" db="EMBL/GenBank/DDBJ databases">
        <title>Another draft genome of Portunus trituberculatus and its Hox gene families provides insights of decapod evolution.</title>
        <authorList>
            <person name="Jeong J.-H."/>
            <person name="Song I."/>
            <person name="Kim S."/>
            <person name="Choi T."/>
            <person name="Kim D."/>
            <person name="Ryu S."/>
            <person name="Kim W."/>
        </authorList>
    </citation>
    <scope>NUCLEOTIDE SEQUENCE [LARGE SCALE GENOMIC DNA]</scope>
    <source>
        <tissue evidence="2">Muscle</tissue>
    </source>
</reference>
<protein>
    <submittedName>
        <fullName evidence="2">Uncharacterized protein</fullName>
    </submittedName>
</protein>
<proteinExistence type="predicted"/>
<sequence>MVGDSGHQVSGQARRFPSRSRYPRRSLPWAVLPGPPTTRSPGHVGPSAADKNIGRAAVKPRAASGCVRAGKPRDAAGSCGQQRGQEGHLGVGEAGTATPHKA</sequence>
<accession>A0A5B7H2Z6</accession>
<evidence type="ECO:0000313" key="3">
    <source>
        <dbReference type="Proteomes" id="UP000324222"/>
    </source>
</evidence>
<gene>
    <name evidence="2" type="ORF">E2C01_058155</name>
</gene>
<name>A0A5B7H2Z6_PORTR</name>
<keyword evidence="3" id="KW-1185">Reference proteome</keyword>
<evidence type="ECO:0000256" key="1">
    <source>
        <dbReference type="SAM" id="MobiDB-lite"/>
    </source>
</evidence>
<feature type="region of interest" description="Disordered" evidence="1">
    <location>
        <begin position="1"/>
        <end position="102"/>
    </location>
</feature>